<sequence>MSRVPISPASSRHPFHRRIMGIWSLVDYRTQGPGSQPPRFPLGTNPRGLLMYHPEGFMAAHIMKPPESPSHSRTGILKLHPDSDSDLIGASHRFSAYAGGYRVAGN</sequence>
<dbReference type="AlphaFoldDB" id="A0A319E3L8"/>
<accession>A0A319E3L8</accession>
<evidence type="ECO:0000313" key="3">
    <source>
        <dbReference type="Proteomes" id="UP000248423"/>
    </source>
</evidence>
<dbReference type="InterPro" id="IPR024311">
    <property type="entry name" value="Lipocalin-like"/>
</dbReference>
<organism evidence="2 3">
    <name type="scientific">Aspergillus sclerotiicarbonarius (strain CBS 121057 / IBT 28362)</name>
    <dbReference type="NCBI Taxonomy" id="1448318"/>
    <lineage>
        <taxon>Eukaryota</taxon>
        <taxon>Fungi</taxon>
        <taxon>Dikarya</taxon>
        <taxon>Ascomycota</taxon>
        <taxon>Pezizomycotina</taxon>
        <taxon>Eurotiomycetes</taxon>
        <taxon>Eurotiomycetidae</taxon>
        <taxon>Eurotiales</taxon>
        <taxon>Aspergillaceae</taxon>
        <taxon>Aspergillus</taxon>
        <taxon>Aspergillus subgen. Circumdati</taxon>
    </lineage>
</organism>
<dbReference type="VEuPathDB" id="FungiDB:BO78DRAFT_420548"/>
<dbReference type="OrthoDB" id="3904217at2759"/>
<dbReference type="Proteomes" id="UP000248423">
    <property type="component" value="Unassembled WGS sequence"/>
</dbReference>
<name>A0A319E3L8_ASPSB</name>
<reference evidence="2 3" key="1">
    <citation type="submission" date="2018-02" db="EMBL/GenBank/DDBJ databases">
        <title>The genomes of Aspergillus section Nigri reveals drivers in fungal speciation.</title>
        <authorList>
            <consortium name="DOE Joint Genome Institute"/>
            <person name="Vesth T.C."/>
            <person name="Nybo J."/>
            <person name="Theobald S."/>
            <person name="Brandl J."/>
            <person name="Frisvad J.C."/>
            <person name="Nielsen K.F."/>
            <person name="Lyhne E.K."/>
            <person name="Kogle M.E."/>
            <person name="Kuo A."/>
            <person name="Riley R."/>
            <person name="Clum A."/>
            <person name="Nolan M."/>
            <person name="Lipzen A."/>
            <person name="Salamov A."/>
            <person name="Henrissat B."/>
            <person name="Wiebenga A."/>
            <person name="De vries R.P."/>
            <person name="Grigoriev I.V."/>
            <person name="Mortensen U.H."/>
            <person name="Andersen M.R."/>
            <person name="Baker S.E."/>
        </authorList>
    </citation>
    <scope>NUCLEOTIDE SEQUENCE [LARGE SCALE GENOMIC DNA]</scope>
    <source>
        <strain evidence="2 3">CBS 121057</strain>
    </source>
</reference>
<proteinExistence type="predicted"/>
<feature type="domain" description="Lipocalin-like" evidence="1">
    <location>
        <begin position="20"/>
        <end position="104"/>
    </location>
</feature>
<evidence type="ECO:0000313" key="2">
    <source>
        <dbReference type="EMBL" id="PYI04591.1"/>
    </source>
</evidence>
<keyword evidence="3" id="KW-1185">Reference proteome</keyword>
<dbReference type="Pfam" id="PF13924">
    <property type="entry name" value="Lipocalin_5"/>
    <property type="match status" value="1"/>
</dbReference>
<evidence type="ECO:0000259" key="1">
    <source>
        <dbReference type="Pfam" id="PF13924"/>
    </source>
</evidence>
<protein>
    <recommendedName>
        <fullName evidence="1">Lipocalin-like domain-containing protein</fullName>
    </recommendedName>
</protein>
<gene>
    <name evidence="2" type="ORF">BO78DRAFT_420548</name>
</gene>
<dbReference type="EMBL" id="KZ826367">
    <property type="protein sequence ID" value="PYI04591.1"/>
    <property type="molecule type" value="Genomic_DNA"/>
</dbReference>